<dbReference type="RefSeq" id="WP_021705948.1">
    <property type="nucleotide sequence ID" value="NZ_BATJ01000010.1"/>
</dbReference>
<reference evidence="2 3" key="1">
    <citation type="submission" date="2013-09" db="EMBL/GenBank/DDBJ databases">
        <title>Whole genome shotgun sequence of Vibrio proteolyticus NBRC 13287.</title>
        <authorList>
            <person name="Isaki S."/>
            <person name="Hosoyama A."/>
            <person name="Numata M."/>
            <person name="Hashimoto M."/>
            <person name="Hosoyama Y."/>
            <person name="Tsuchikane K."/>
            <person name="Noguchi M."/>
            <person name="Hirakata S."/>
            <person name="Ichikawa N."/>
            <person name="Ohji S."/>
            <person name="Yamazoe A."/>
            <person name="Fujita N."/>
        </authorList>
    </citation>
    <scope>NUCLEOTIDE SEQUENCE [LARGE SCALE GENOMIC DNA]</scope>
    <source>
        <strain evidence="2 3">NBRC 13287</strain>
    </source>
</reference>
<dbReference type="Pfam" id="PF06568">
    <property type="entry name" value="YjiS-like"/>
    <property type="match status" value="1"/>
</dbReference>
<proteinExistence type="predicted"/>
<dbReference type="Proteomes" id="UP000016570">
    <property type="component" value="Unassembled WGS sequence"/>
</dbReference>
<dbReference type="AlphaFoldDB" id="U3A3Q5"/>
<evidence type="ECO:0000313" key="3">
    <source>
        <dbReference type="Proteomes" id="UP000016570"/>
    </source>
</evidence>
<gene>
    <name evidence="2" type="ORF">VPR01S_10_01730</name>
</gene>
<accession>U3A3Q5</accession>
<dbReference type="eggNOG" id="COG5457">
    <property type="taxonomic scope" value="Bacteria"/>
</dbReference>
<evidence type="ECO:0000259" key="1">
    <source>
        <dbReference type="Pfam" id="PF06568"/>
    </source>
</evidence>
<protein>
    <recommendedName>
        <fullName evidence="1">YjiS-like domain-containing protein</fullName>
    </recommendedName>
</protein>
<dbReference type="EMBL" id="BATJ01000010">
    <property type="protein sequence ID" value="GAD67977.1"/>
    <property type="molecule type" value="Genomic_DNA"/>
</dbReference>
<keyword evidence="3" id="KW-1185">Reference proteome</keyword>
<sequence length="69" mass="8259">MNTVITTHQRESKKVTGTFVKNYFCQLKRWHHNYRSRRHLNELPPHLLDDLGLSPDQVASEVSKPFWRN</sequence>
<name>U3A3Q5_VIBPR</name>
<organism evidence="2 3">
    <name type="scientific">Vibrio proteolyticus NBRC 13287</name>
    <dbReference type="NCBI Taxonomy" id="1219065"/>
    <lineage>
        <taxon>Bacteria</taxon>
        <taxon>Pseudomonadati</taxon>
        <taxon>Pseudomonadota</taxon>
        <taxon>Gammaproteobacteria</taxon>
        <taxon>Vibrionales</taxon>
        <taxon>Vibrionaceae</taxon>
        <taxon>Vibrio</taxon>
    </lineage>
</organism>
<feature type="domain" description="YjiS-like" evidence="1">
    <location>
        <begin position="27"/>
        <end position="58"/>
    </location>
</feature>
<dbReference type="InterPro" id="IPR009506">
    <property type="entry name" value="YjiS-like"/>
</dbReference>
<comment type="caution">
    <text evidence="2">The sequence shown here is derived from an EMBL/GenBank/DDBJ whole genome shotgun (WGS) entry which is preliminary data.</text>
</comment>
<evidence type="ECO:0000313" key="2">
    <source>
        <dbReference type="EMBL" id="GAD67977.1"/>
    </source>
</evidence>